<dbReference type="OrthoDB" id="2049760at2"/>
<evidence type="ECO:0000313" key="3">
    <source>
        <dbReference type="Proteomes" id="UP000051160"/>
    </source>
</evidence>
<dbReference type="GO" id="GO:0016651">
    <property type="term" value="F:oxidoreductase activity, acting on NAD(P)H"/>
    <property type="evidence" value="ECO:0007669"/>
    <property type="project" value="UniProtKB-ARBA"/>
</dbReference>
<dbReference type="RefSeq" id="WP_054699326.1">
    <property type="nucleotide sequence ID" value="NZ_AZEE01000027.1"/>
</dbReference>
<dbReference type="AlphaFoldDB" id="A0A0R1M0J7"/>
<dbReference type="InterPro" id="IPR029039">
    <property type="entry name" value="Flavoprotein-like_sf"/>
</dbReference>
<dbReference type="InterPro" id="IPR008254">
    <property type="entry name" value="Flavodoxin/NO_synth"/>
</dbReference>
<dbReference type="PATRIC" id="fig|1423776.4.peg.369"/>
<dbReference type="PROSITE" id="PS50902">
    <property type="entry name" value="FLAVODOXIN_LIKE"/>
    <property type="match status" value="1"/>
</dbReference>
<proteinExistence type="predicted"/>
<dbReference type="SUPFAM" id="SSF52218">
    <property type="entry name" value="Flavoproteins"/>
    <property type="match status" value="1"/>
</dbReference>
<dbReference type="GO" id="GO:0010181">
    <property type="term" value="F:FMN binding"/>
    <property type="evidence" value="ECO:0007669"/>
    <property type="project" value="InterPro"/>
</dbReference>
<organism evidence="2 3">
    <name type="scientific">Secundilactobacillus odoratitofui DSM 19909 = JCM 15043</name>
    <dbReference type="NCBI Taxonomy" id="1423776"/>
    <lineage>
        <taxon>Bacteria</taxon>
        <taxon>Bacillati</taxon>
        <taxon>Bacillota</taxon>
        <taxon>Bacilli</taxon>
        <taxon>Lactobacillales</taxon>
        <taxon>Lactobacillaceae</taxon>
        <taxon>Secundilactobacillus</taxon>
    </lineage>
</organism>
<evidence type="ECO:0000313" key="2">
    <source>
        <dbReference type="EMBL" id="KRK98633.1"/>
    </source>
</evidence>
<evidence type="ECO:0000259" key="1">
    <source>
        <dbReference type="PROSITE" id="PS50902"/>
    </source>
</evidence>
<feature type="domain" description="Flavodoxin-like" evidence="1">
    <location>
        <begin position="3"/>
        <end position="157"/>
    </location>
</feature>
<protein>
    <recommendedName>
        <fullName evidence="1">Flavodoxin-like domain-containing protein</fullName>
    </recommendedName>
</protein>
<dbReference type="PANTHER" id="PTHR39201:SF1">
    <property type="entry name" value="FLAVODOXIN-LIKE DOMAIN-CONTAINING PROTEIN"/>
    <property type="match status" value="1"/>
</dbReference>
<accession>A0A0R1M0J7</accession>
<dbReference type="EMBL" id="AZEE01000027">
    <property type="protein sequence ID" value="KRK98633.1"/>
    <property type="molecule type" value="Genomic_DNA"/>
</dbReference>
<gene>
    <name evidence="2" type="ORF">FD04_GL000367</name>
</gene>
<keyword evidence="3" id="KW-1185">Reference proteome</keyword>
<name>A0A0R1M0J7_9LACO</name>
<reference evidence="2 3" key="1">
    <citation type="journal article" date="2015" name="Genome Announc.">
        <title>Expanding the biotechnology potential of lactobacilli through comparative genomics of 213 strains and associated genera.</title>
        <authorList>
            <person name="Sun Z."/>
            <person name="Harris H.M."/>
            <person name="McCann A."/>
            <person name="Guo C."/>
            <person name="Argimon S."/>
            <person name="Zhang W."/>
            <person name="Yang X."/>
            <person name="Jeffery I.B."/>
            <person name="Cooney J.C."/>
            <person name="Kagawa T.F."/>
            <person name="Liu W."/>
            <person name="Song Y."/>
            <person name="Salvetti E."/>
            <person name="Wrobel A."/>
            <person name="Rasinkangas P."/>
            <person name="Parkhill J."/>
            <person name="Rea M.C."/>
            <person name="O'Sullivan O."/>
            <person name="Ritari J."/>
            <person name="Douillard F.P."/>
            <person name="Paul Ross R."/>
            <person name="Yang R."/>
            <person name="Briner A.E."/>
            <person name="Felis G.E."/>
            <person name="de Vos W.M."/>
            <person name="Barrangou R."/>
            <person name="Klaenhammer T.R."/>
            <person name="Caufield P.W."/>
            <person name="Cui Y."/>
            <person name="Zhang H."/>
            <person name="O'Toole P.W."/>
        </authorList>
    </citation>
    <scope>NUCLEOTIDE SEQUENCE [LARGE SCALE GENOMIC DNA]</scope>
    <source>
        <strain evidence="2 3">DSM 19909</strain>
    </source>
</reference>
<dbReference type="Pfam" id="PF12682">
    <property type="entry name" value="Flavodoxin_4"/>
    <property type="match status" value="1"/>
</dbReference>
<dbReference type="STRING" id="1423776.FD04_GL000367"/>
<sequence length="157" mass="16798">MKQLIIYYSWSGNTAALAHRLQQLMSADVFEIKVPAGTFSTDMYATSDIAKQQLTTGQLPALNEPLPNFGEYDEILVGGPVWSGSPATPVLALLELLKHGNVSAQLAPFYTHAGSAVGYEADFEKAAGSLTVLPGLSIAGSGTNDDTEIQKWVNRLK</sequence>
<dbReference type="PANTHER" id="PTHR39201">
    <property type="entry name" value="EXPORTED PROTEIN-RELATED"/>
    <property type="match status" value="1"/>
</dbReference>
<dbReference type="Proteomes" id="UP000051160">
    <property type="component" value="Unassembled WGS sequence"/>
</dbReference>
<comment type="caution">
    <text evidence="2">The sequence shown here is derived from an EMBL/GenBank/DDBJ whole genome shotgun (WGS) entry which is preliminary data.</text>
</comment>
<dbReference type="Gene3D" id="3.40.50.360">
    <property type="match status" value="1"/>
</dbReference>